<gene>
    <name evidence="1" type="ORF">EA71_00609</name>
</gene>
<reference evidence="1 2" key="1">
    <citation type="submission" date="2015-06" db="EMBL/GenBank/DDBJ databases">
        <title>The Genome Sequence of Enterococcus durans 4EA1.</title>
        <authorList>
            <consortium name="The Broad Institute Genomics Platform"/>
            <consortium name="The Broad Institute Genome Sequencing Center for Infectious Disease"/>
            <person name="Earl A.M."/>
            <person name="Van Tyne D."/>
            <person name="Lebreton F."/>
            <person name="Saavedra J.T."/>
            <person name="Gilmore M.S."/>
            <person name="Manson Mcguire A."/>
            <person name="Clock S."/>
            <person name="Crupain M."/>
            <person name="Rangan U."/>
            <person name="Young S."/>
            <person name="Abouelleil A."/>
            <person name="Cao P."/>
            <person name="Chapman S.B."/>
            <person name="Griggs A."/>
            <person name="Priest M."/>
            <person name="Shea T."/>
            <person name="Wortman J."/>
            <person name="Nusbaum C."/>
            <person name="Birren B."/>
        </authorList>
    </citation>
    <scope>NUCLEOTIDE SEQUENCE [LARGE SCALE GENOMIC DNA]</scope>
    <source>
        <strain evidence="1 2">4EA1</strain>
    </source>
</reference>
<accession>A0A367CIG3</accession>
<organism evidence="1 2">
    <name type="scientific">Enterococcus durans</name>
    <dbReference type="NCBI Taxonomy" id="53345"/>
    <lineage>
        <taxon>Bacteria</taxon>
        <taxon>Bacillati</taxon>
        <taxon>Bacillota</taxon>
        <taxon>Bacilli</taxon>
        <taxon>Lactobacillales</taxon>
        <taxon>Enterococcaceae</taxon>
        <taxon>Enterococcus</taxon>
    </lineage>
</organism>
<dbReference type="EMBL" id="LEPB01000001">
    <property type="protein sequence ID" value="RCA12401.1"/>
    <property type="molecule type" value="Genomic_DNA"/>
</dbReference>
<proteinExistence type="predicted"/>
<name>A0A367CIG3_9ENTE</name>
<comment type="caution">
    <text evidence="1">The sequence shown here is derived from an EMBL/GenBank/DDBJ whole genome shotgun (WGS) entry which is preliminary data.</text>
</comment>
<evidence type="ECO:0000313" key="1">
    <source>
        <dbReference type="EMBL" id="RCA12401.1"/>
    </source>
</evidence>
<sequence length="30" mass="3591">MTENRSKMDFFVVSKKYEVILKENQLAQLT</sequence>
<protein>
    <submittedName>
        <fullName evidence="1">Uncharacterized protein</fullName>
    </submittedName>
</protein>
<evidence type="ECO:0000313" key="2">
    <source>
        <dbReference type="Proteomes" id="UP000252797"/>
    </source>
</evidence>
<dbReference type="AlphaFoldDB" id="A0A367CIG3"/>
<dbReference type="Proteomes" id="UP000252797">
    <property type="component" value="Unassembled WGS sequence"/>
</dbReference>